<dbReference type="EMBL" id="MN740351">
    <property type="protein sequence ID" value="QHU02038.1"/>
    <property type="molecule type" value="Genomic_DNA"/>
</dbReference>
<proteinExistence type="predicted"/>
<reference evidence="2" key="1">
    <citation type="journal article" date="2020" name="Nature">
        <title>Giant virus diversity and host interactions through global metagenomics.</title>
        <authorList>
            <person name="Schulz F."/>
            <person name="Roux S."/>
            <person name="Paez-Espino D."/>
            <person name="Jungbluth S."/>
            <person name="Walsh D.A."/>
            <person name="Denef V.J."/>
            <person name="McMahon K.D."/>
            <person name="Konstantinidis K.T."/>
            <person name="Eloe-Fadrosh E.A."/>
            <person name="Kyrpides N.C."/>
            <person name="Woyke T."/>
        </authorList>
    </citation>
    <scope>NUCLEOTIDE SEQUENCE</scope>
    <source>
        <strain evidence="2">GVMAG-M-3300025880-56</strain>
    </source>
</reference>
<feature type="transmembrane region" description="Helical" evidence="1">
    <location>
        <begin position="32"/>
        <end position="49"/>
    </location>
</feature>
<keyword evidence="1" id="KW-0472">Membrane</keyword>
<feature type="transmembrane region" description="Helical" evidence="1">
    <location>
        <begin position="242"/>
        <end position="262"/>
    </location>
</feature>
<accession>A0A6C0JE55</accession>
<dbReference type="AlphaFoldDB" id="A0A6C0JE55"/>
<feature type="transmembrane region" description="Helical" evidence="1">
    <location>
        <begin position="372"/>
        <end position="392"/>
    </location>
</feature>
<keyword evidence="1" id="KW-1133">Transmembrane helix</keyword>
<feature type="transmembrane region" description="Helical" evidence="1">
    <location>
        <begin position="327"/>
        <end position="352"/>
    </location>
</feature>
<feature type="transmembrane region" description="Helical" evidence="1">
    <location>
        <begin position="203"/>
        <end position="222"/>
    </location>
</feature>
<keyword evidence="1" id="KW-0812">Transmembrane</keyword>
<feature type="transmembrane region" description="Helical" evidence="1">
    <location>
        <begin position="413"/>
        <end position="433"/>
    </location>
</feature>
<organism evidence="2">
    <name type="scientific">viral metagenome</name>
    <dbReference type="NCBI Taxonomy" id="1070528"/>
    <lineage>
        <taxon>unclassified sequences</taxon>
        <taxon>metagenomes</taxon>
        <taxon>organismal metagenomes</taxon>
    </lineage>
</organism>
<protein>
    <submittedName>
        <fullName evidence="2">Uncharacterized protein</fullName>
    </submittedName>
</protein>
<feature type="transmembrane region" description="Helical" evidence="1">
    <location>
        <begin position="92"/>
        <end position="113"/>
    </location>
</feature>
<sequence>MFFVLSSIISSIIGLSLYGIYFFCIIEGYTRLGFSIIDLSIIISFSYYYRFKHQTVKHSIYSYTIILLTIIQLMLQYFPVKLIELNLVEFKLYYIKVPEFIIVCFKILLIVFYRKIYTNIFTTIILSNSLASDILKTIILSPISFIPSIKYKRPHFIRFKFVIFEKLVYFIFGTFLSNYILVKAFTEKKIFDEFYFVKKYNEYLHFTLIIVTFITSTVGYHQSFNAMIVAITNPDWPIYVNILVNLSIQSLSSVIQSIIGYYTNFIDTLTTKEKDKLIIQNISKDFENLTLLKSIILGYKLNSLGDSVYSIAWGSILSKLKASKVTLIWSSICKESVMMTTTIISTLIKIYIAKSKDKDKNISEKNIMIYEILTVINISIISINTFISICLLKKYTKTEDVFEEDDKPDVKKTYILNILLLFLIITISLIYIIPGIINSPPLLNIYEMSILMSICNVLIISQFVYEIK</sequence>
<evidence type="ECO:0000256" key="1">
    <source>
        <dbReference type="SAM" id="Phobius"/>
    </source>
</evidence>
<name>A0A6C0JE55_9ZZZZ</name>
<feature type="transmembrane region" description="Helical" evidence="1">
    <location>
        <begin position="61"/>
        <end position="80"/>
    </location>
</feature>
<feature type="transmembrane region" description="Helical" evidence="1">
    <location>
        <begin position="161"/>
        <end position="182"/>
    </location>
</feature>
<feature type="transmembrane region" description="Helical" evidence="1">
    <location>
        <begin position="445"/>
        <end position="465"/>
    </location>
</feature>
<feature type="transmembrane region" description="Helical" evidence="1">
    <location>
        <begin position="7"/>
        <end position="26"/>
    </location>
</feature>
<evidence type="ECO:0000313" key="2">
    <source>
        <dbReference type="EMBL" id="QHU02038.1"/>
    </source>
</evidence>
<feature type="transmembrane region" description="Helical" evidence="1">
    <location>
        <begin position="125"/>
        <end position="149"/>
    </location>
</feature>